<dbReference type="SUPFAM" id="SSF55729">
    <property type="entry name" value="Acyl-CoA N-acyltransferases (Nat)"/>
    <property type="match status" value="1"/>
</dbReference>
<dbReference type="InterPro" id="IPR000182">
    <property type="entry name" value="GNAT_dom"/>
</dbReference>
<dbReference type="PROSITE" id="PS51186">
    <property type="entry name" value="GNAT"/>
    <property type="match status" value="1"/>
</dbReference>
<dbReference type="CDD" id="cd04301">
    <property type="entry name" value="NAT_SF"/>
    <property type="match status" value="1"/>
</dbReference>
<accession>A0AAN8EIZ5</accession>
<keyword evidence="4" id="KW-1185">Reference proteome</keyword>
<dbReference type="Gene3D" id="3.40.630.30">
    <property type="match status" value="1"/>
</dbReference>
<reference evidence="3 4" key="1">
    <citation type="submission" date="2022-12" db="EMBL/GenBank/DDBJ databases">
        <title>Genomic features and morphological characterization of a novel Knufia sp. strain isolated from spacecraft assembly facility.</title>
        <authorList>
            <person name="Teixeira M."/>
            <person name="Chander A.M."/>
            <person name="Stajich J.E."/>
            <person name="Venkateswaran K."/>
        </authorList>
    </citation>
    <scope>NUCLEOTIDE SEQUENCE [LARGE SCALE GENOMIC DNA]</scope>
    <source>
        <strain evidence="3 4">FJI-L2-BK-P2</strain>
    </source>
</reference>
<gene>
    <name evidence="3" type="ORF">OHC33_008337</name>
</gene>
<protein>
    <recommendedName>
        <fullName evidence="2">N-acetyltransferase domain-containing protein</fullName>
    </recommendedName>
</protein>
<evidence type="ECO:0000256" key="1">
    <source>
        <dbReference type="SAM" id="MobiDB-lite"/>
    </source>
</evidence>
<feature type="region of interest" description="Disordered" evidence="1">
    <location>
        <begin position="1"/>
        <end position="34"/>
    </location>
</feature>
<name>A0AAN8EIZ5_9EURO</name>
<evidence type="ECO:0000313" key="4">
    <source>
        <dbReference type="Proteomes" id="UP001316803"/>
    </source>
</evidence>
<feature type="domain" description="N-acetyltransferase" evidence="2">
    <location>
        <begin position="27"/>
        <end position="196"/>
    </location>
</feature>
<sequence length="206" mass="22874">MATQGSDVHVEVQPPPGNVVAPNGFPADPRPKDAPQVFLDAMDIRIKVFCDEQKCAIEPELDEDDPKSWSWVAYQQSPETKQKVPVSTLRIVPPPHPPHPNGFHDASEEPYVKVARVATMSHARGQGLNKFLMNHALDYLASQPGLISSDWRGLVLTHAQVSVEGLYVKLGFTTDDRLGRWDEEGIEHLGMWKKLSLPDTSRPGPE</sequence>
<dbReference type="AlphaFoldDB" id="A0AAN8EIZ5"/>
<dbReference type="Proteomes" id="UP001316803">
    <property type="component" value="Unassembled WGS sequence"/>
</dbReference>
<dbReference type="InterPro" id="IPR016181">
    <property type="entry name" value="Acyl_CoA_acyltransferase"/>
</dbReference>
<evidence type="ECO:0000259" key="2">
    <source>
        <dbReference type="PROSITE" id="PS51186"/>
    </source>
</evidence>
<organism evidence="3 4">
    <name type="scientific">Knufia fluminis</name>
    <dbReference type="NCBI Taxonomy" id="191047"/>
    <lineage>
        <taxon>Eukaryota</taxon>
        <taxon>Fungi</taxon>
        <taxon>Dikarya</taxon>
        <taxon>Ascomycota</taxon>
        <taxon>Pezizomycotina</taxon>
        <taxon>Eurotiomycetes</taxon>
        <taxon>Chaetothyriomycetidae</taxon>
        <taxon>Chaetothyriales</taxon>
        <taxon>Trichomeriaceae</taxon>
        <taxon>Knufia</taxon>
    </lineage>
</organism>
<dbReference type="Pfam" id="PF00583">
    <property type="entry name" value="Acetyltransf_1"/>
    <property type="match status" value="1"/>
</dbReference>
<dbReference type="EMBL" id="JAKLMC020000025">
    <property type="protein sequence ID" value="KAK5950670.1"/>
    <property type="molecule type" value="Genomic_DNA"/>
</dbReference>
<comment type="caution">
    <text evidence="3">The sequence shown here is derived from an EMBL/GenBank/DDBJ whole genome shotgun (WGS) entry which is preliminary data.</text>
</comment>
<dbReference type="GO" id="GO:0016747">
    <property type="term" value="F:acyltransferase activity, transferring groups other than amino-acyl groups"/>
    <property type="evidence" value="ECO:0007669"/>
    <property type="project" value="InterPro"/>
</dbReference>
<proteinExistence type="predicted"/>
<evidence type="ECO:0000313" key="3">
    <source>
        <dbReference type="EMBL" id="KAK5950670.1"/>
    </source>
</evidence>